<dbReference type="EMBL" id="JAWQEG010000140">
    <property type="protein sequence ID" value="KAK3894156.1"/>
    <property type="molecule type" value="Genomic_DNA"/>
</dbReference>
<comment type="caution">
    <text evidence="5">The sequence shown here is derived from an EMBL/GenBank/DDBJ whole genome shotgun (WGS) entry which is preliminary data.</text>
</comment>
<dbReference type="InterPro" id="IPR027806">
    <property type="entry name" value="HARBI1_dom"/>
</dbReference>
<dbReference type="PANTHER" id="PTHR23080:SF141">
    <property type="entry name" value="TRANSPOSASE HELIX-TURN-HELIX DOMAIN-CONTAINING PROTEIN"/>
    <property type="match status" value="1"/>
</dbReference>
<name>A0AAE1L2L4_PETCI</name>
<dbReference type="InterPro" id="IPR027805">
    <property type="entry name" value="Transposase_HTH_dom"/>
</dbReference>
<dbReference type="Pfam" id="PF13613">
    <property type="entry name" value="HTH_Tnp_4"/>
    <property type="match status" value="1"/>
</dbReference>
<gene>
    <name evidence="5" type="ORF">Pcinc_002064</name>
</gene>
<dbReference type="Pfam" id="PF13359">
    <property type="entry name" value="DDE_Tnp_4"/>
    <property type="match status" value="1"/>
</dbReference>
<evidence type="ECO:0000259" key="3">
    <source>
        <dbReference type="Pfam" id="PF13359"/>
    </source>
</evidence>
<feature type="domain" description="DDE Tnp4" evidence="3">
    <location>
        <begin position="281"/>
        <end position="444"/>
    </location>
</feature>
<evidence type="ECO:0000256" key="1">
    <source>
        <dbReference type="ARBA" id="ARBA00001968"/>
    </source>
</evidence>
<comment type="cofactor">
    <cofactor evidence="1">
        <name>a divalent metal cation</name>
        <dbReference type="ChEBI" id="CHEBI:60240"/>
    </cofactor>
</comment>
<dbReference type="Proteomes" id="UP001286313">
    <property type="component" value="Unassembled WGS sequence"/>
</dbReference>
<sequence>MMKFVCAVADCKSISTYSAAPYPFMKQVKGWARFPSNKKDSKRRKLWETRCRRVSGVQDWCEAEVCSEASLSTSLNTGLVAADVSHTPAPYADHEYTQDRLEPVDPVDAEVQTDHLPSNSKAFCSSTLNENDNISQRLQFIQIVLQTEKSLKRYTGIGSKTFLSGIFDMAESNIGNIYYWKGSKGNNVSEKTSTSKRKKKELTNFQEYLLTLVYIRQGFDLAVIADLFEISQTWAGIIVKSWINILAKVLNELLVYPSAATVRSYLPPDYPSEYADTRIILDCTEFFITTPGNTSSQAATFSSYKHHNTVKALIGVTPTGVITFVSKTFGGNTSDAHIFQSEFISRLEPGDAVMVDKGFNIADLALEYGAKLYIPPFTRNKSGGKGKTLNQNEIKTTRDIARLRVHVERAIRRIKEFKILSNRIDCKLFPLLDQILVIVAVLSNFGPPLVES</sequence>
<evidence type="ECO:0000313" key="5">
    <source>
        <dbReference type="EMBL" id="KAK3894156.1"/>
    </source>
</evidence>
<reference evidence="5" key="1">
    <citation type="submission" date="2023-10" db="EMBL/GenBank/DDBJ databases">
        <title>Genome assemblies of two species of porcelain crab, Petrolisthes cinctipes and Petrolisthes manimaculis (Anomura: Porcellanidae).</title>
        <authorList>
            <person name="Angst P."/>
        </authorList>
    </citation>
    <scope>NUCLEOTIDE SEQUENCE</scope>
    <source>
        <strain evidence="5">PB745_01</strain>
        <tissue evidence="5">Gill</tissue>
    </source>
</reference>
<organism evidence="5 6">
    <name type="scientific">Petrolisthes cinctipes</name>
    <name type="common">Flat porcelain crab</name>
    <dbReference type="NCBI Taxonomy" id="88211"/>
    <lineage>
        <taxon>Eukaryota</taxon>
        <taxon>Metazoa</taxon>
        <taxon>Ecdysozoa</taxon>
        <taxon>Arthropoda</taxon>
        <taxon>Crustacea</taxon>
        <taxon>Multicrustacea</taxon>
        <taxon>Malacostraca</taxon>
        <taxon>Eumalacostraca</taxon>
        <taxon>Eucarida</taxon>
        <taxon>Decapoda</taxon>
        <taxon>Pleocyemata</taxon>
        <taxon>Anomura</taxon>
        <taxon>Galatheoidea</taxon>
        <taxon>Porcellanidae</taxon>
        <taxon>Petrolisthes</taxon>
    </lineage>
</organism>
<evidence type="ECO:0000313" key="6">
    <source>
        <dbReference type="Proteomes" id="UP001286313"/>
    </source>
</evidence>
<keyword evidence="6" id="KW-1185">Reference proteome</keyword>
<evidence type="ECO:0000259" key="4">
    <source>
        <dbReference type="Pfam" id="PF13613"/>
    </source>
</evidence>
<protein>
    <recommendedName>
        <fullName evidence="7">DDE Tnp4 domain-containing protein</fullName>
    </recommendedName>
</protein>
<feature type="domain" description="Transposase Helix-turn-helix" evidence="4">
    <location>
        <begin position="202"/>
        <end position="251"/>
    </location>
</feature>
<dbReference type="GO" id="GO:0046872">
    <property type="term" value="F:metal ion binding"/>
    <property type="evidence" value="ECO:0007669"/>
    <property type="project" value="UniProtKB-KW"/>
</dbReference>
<evidence type="ECO:0000256" key="2">
    <source>
        <dbReference type="ARBA" id="ARBA00022723"/>
    </source>
</evidence>
<keyword evidence="2" id="KW-0479">Metal-binding</keyword>
<accession>A0AAE1L2L4</accession>
<evidence type="ECO:0008006" key="7">
    <source>
        <dbReference type="Google" id="ProtNLM"/>
    </source>
</evidence>
<dbReference type="PANTHER" id="PTHR23080">
    <property type="entry name" value="THAP DOMAIN PROTEIN"/>
    <property type="match status" value="1"/>
</dbReference>
<dbReference type="AlphaFoldDB" id="A0AAE1L2L4"/>
<proteinExistence type="predicted"/>